<keyword evidence="3" id="KW-0325">Glycoprotein</keyword>
<feature type="domain" description="Glycosyltransferase 61 catalytic" evidence="4">
    <location>
        <begin position="116"/>
        <end position="282"/>
    </location>
</feature>
<name>A0A1N6HWK6_9BACT</name>
<reference evidence="6" key="1">
    <citation type="submission" date="2016-11" db="EMBL/GenBank/DDBJ databases">
        <authorList>
            <person name="Varghese N."/>
            <person name="Submissions S."/>
        </authorList>
    </citation>
    <scope>NUCLEOTIDE SEQUENCE [LARGE SCALE GENOMIC DNA]</scope>
    <source>
        <strain evidence="6">DSM 15292</strain>
    </source>
</reference>
<dbReference type="Proteomes" id="UP000185221">
    <property type="component" value="Unassembled WGS sequence"/>
</dbReference>
<dbReference type="InterPro" id="IPR049625">
    <property type="entry name" value="Glyco_transf_61_cat"/>
</dbReference>
<evidence type="ECO:0000313" key="6">
    <source>
        <dbReference type="Proteomes" id="UP000185221"/>
    </source>
</evidence>
<dbReference type="PANTHER" id="PTHR20961">
    <property type="entry name" value="GLYCOSYLTRANSFERASE"/>
    <property type="match status" value="1"/>
</dbReference>
<dbReference type="GO" id="GO:0016757">
    <property type="term" value="F:glycosyltransferase activity"/>
    <property type="evidence" value="ECO:0007669"/>
    <property type="project" value="UniProtKB-KW"/>
</dbReference>
<accession>A0A1N6HWK6</accession>
<dbReference type="Pfam" id="PF04577">
    <property type="entry name" value="Glyco_transf_61"/>
    <property type="match status" value="1"/>
</dbReference>
<dbReference type="InterPro" id="IPR007657">
    <property type="entry name" value="Glycosyltransferase_61"/>
</dbReference>
<keyword evidence="6" id="KW-1185">Reference proteome</keyword>
<dbReference type="RefSeq" id="WP_084561118.1">
    <property type="nucleotide sequence ID" value="NZ_FSRC01000004.1"/>
</dbReference>
<proteinExistence type="predicted"/>
<keyword evidence="1" id="KW-0328">Glycosyltransferase</keyword>
<evidence type="ECO:0000313" key="5">
    <source>
        <dbReference type="EMBL" id="SIO24100.1"/>
    </source>
</evidence>
<evidence type="ECO:0000256" key="2">
    <source>
        <dbReference type="ARBA" id="ARBA00022679"/>
    </source>
</evidence>
<protein>
    <recommendedName>
        <fullName evidence="4">Glycosyltransferase 61 catalytic domain-containing protein</fullName>
    </recommendedName>
</protein>
<evidence type="ECO:0000259" key="4">
    <source>
        <dbReference type="Pfam" id="PF04577"/>
    </source>
</evidence>
<dbReference type="STRING" id="226505.SAMN05444394_4071"/>
<sequence length="340" mass="39463">MSGWCCFLLNTTVLTLMEEIYIKRNPPLNLQPEDEKVFKDSYECRYKMNPILHLENSFILQDTVFSPSHMSFYASHTHVNSLGFLPLGKRVAHCMLKKWRKVPHGIWIKDEWSSDYLHWMTDCLPRLWMGLNTGISDRVILNDSFRHLPYVSQSLEILKIKPTYYQSNENLYVEDLVLTPRTSPFPNFNVELTQLSREKLRCKTPKEAFKKVYLSTKYAPKGKALNEVDVELLMRKQGFEIVYAEKLSLKEQIFLMSETKTLVSLHGTGLTNMLFLPETSQVLELRNQDSNNSLCYYNLANALGLDYYYTQNQGDVSNSGSEDLTVNLDALTQVIRQLKD</sequence>
<dbReference type="AlphaFoldDB" id="A0A1N6HWK6"/>
<evidence type="ECO:0000256" key="3">
    <source>
        <dbReference type="ARBA" id="ARBA00023180"/>
    </source>
</evidence>
<dbReference type="OrthoDB" id="1156086at2"/>
<gene>
    <name evidence="5" type="ORF">SAMN05444394_4071</name>
</gene>
<organism evidence="5 6">
    <name type="scientific">Algoriphagus halophilus</name>
    <dbReference type="NCBI Taxonomy" id="226505"/>
    <lineage>
        <taxon>Bacteria</taxon>
        <taxon>Pseudomonadati</taxon>
        <taxon>Bacteroidota</taxon>
        <taxon>Cytophagia</taxon>
        <taxon>Cytophagales</taxon>
        <taxon>Cyclobacteriaceae</taxon>
        <taxon>Algoriphagus</taxon>
    </lineage>
</organism>
<dbReference type="EMBL" id="FSRC01000004">
    <property type="protein sequence ID" value="SIO24100.1"/>
    <property type="molecule type" value="Genomic_DNA"/>
</dbReference>
<keyword evidence="2" id="KW-0808">Transferase</keyword>
<evidence type="ECO:0000256" key="1">
    <source>
        <dbReference type="ARBA" id="ARBA00022676"/>
    </source>
</evidence>